<evidence type="ECO:0000313" key="1">
    <source>
        <dbReference type="EMBL" id="KAA0187058.1"/>
    </source>
</evidence>
<accession>A0A8E0VGP6</accession>
<dbReference type="AlphaFoldDB" id="A0A8E0VGP6"/>
<dbReference type="EMBL" id="LUCM01009389">
    <property type="protein sequence ID" value="KAA0187058.1"/>
    <property type="molecule type" value="Genomic_DNA"/>
</dbReference>
<dbReference type="Gene3D" id="3.30.450.40">
    <property type="match status" value="1"/>
</dbReference>
<dbReference type="Proteomes" id="UP000728185">
    <property type="component" value="Unassembled WGS sequence"/>
</dbReference>
<keyword evidence="2" id="KW-1185">Reference proteome</keyword>
<name>A0A8E0VGP6_9TREM</name>
<reference evidence="1" key="1">
    <citation type="submission" date="2019-05" db="EMBL/GenBank/DDBJ databases">
        <title>Annotation for the trematode Fasciolopsis buski.</title>
        <authorList>
            <person name="Choi Y.-J."/>
        </authorList>
    </citation>
    <scope>NUCLEOTIDE SEQUENCE</scope>
    <source>
        <strain evidence="1">HT</strain>
        <tissue evidence="1">Whole worm</tissue>
    </source>
</reference>
<dbReference type="OrthoDB" id="295473at2759"/>
<evidence type="ECO:0000313" key="2">
    <source>
        <dbReference type="Proteomes" id="UP000728185"/>
    </source>
</evidence>
<comment type="caution">
    <text evidence="1">The sequence shown here is derived from an EMBL/GenBank/DDBJ whole genome shotgun (WGS) entry which is preliminary data.</text>
</comment>
<organism evidence="1 2">
    <name type="scientific">Fasciolopsis buskii</name>
    <dbReference type="NCBI Taxonomy" id="27845"/>
    <lineage>
        <taxon>Eukaryota</taxon>
        <taxon>Metazoa</taxon>
        <taxon>Spiralia</taxon>
        <taxon>Lophotrochozoa</taxon>
        <taxon>Platyhelminthes</taxon>
        <taxon>Trematoda</taxon>
        <taxon>Digenea</taxon>
        <taxon>Plagiorchiida</taxon>
        <taxon>Echinostomata</taxon>
        <taxon>Echinostomatoidea</taxon>
        <taxon>Fasciolidae</taxon>
        <taxon>Fasciolopsis</taxon>
    </lineage>
</organism>
<dbReference type="InterPro" id="IPR029016">
    <property type="entry name" value="GAF-like_dom_sf"/>
</dbReference>
<dbReference type="SUPFAM" id="SSF55781">
    <property type="entry name" value="GAF domain-like"/>
    <property type="match status" value="1"/>
</dbReference>
<proteinExistence type="predicted"/>
<sequence length="305" mass="33794">MSRSSTSCVCQICGAVSDHDQRDFYDRITQWLDNNPTFTWNYFNRKANLPTDLWSGVECVGDDHSHAMGSGDNKLAKDIETGISFSRQITNPSGPLRKISSQDFEFRDCKRIVSSCPDGSQSFIVNNPCFLDSLREGKTGIDVHGDSSASSSSPRTSRRTFSMNERELIHELVLDISHELDVTALCFKILQNVCILLNADRGSLFLIDKDSETGEPVLLSKLFDVTADCSLSESMEHSKNRHIKLPLGVGISGHVAQTGTYANIPDVYAVSSALVFCLQQLLYCYHVRCGISVNSLFCAPNVFSR</sequence>
<gene>
    <name evidence="1" type="ORF">FBUS_05047</name>
</gene>
<protein>
    <submittedName>
        <fullName evidence="1">Phosphodiesterase</fullName>
    </submittedName>
</protein>